<sequence length="242" mass="27984">MSSDTLAEEFEVLESIYPTELSKLSENEIRIEVEPEEVEDGEETVKLTLDVRYPEGYPDALPELVMEPLEGELEDEEIQHLQQELHKVGEENLGMAMTFTLVSHLREQLAILVHTRAEKRRHEETEKERLALEAEEAKTRGTAVSLESFMAWKLKFDKEMAGKKAREDEEKMKGMSVKEREEYKKLGTRLTGRQLFERDRNLAISDDGLLEEGTVSVDVSQYEREIRDEDEDEVQVTFSDSD</sequence>
<evidence type="ECO:0000259" key="2">
    <source>
        <dbReference type="PROSITE" id="PS50908"/>
    </source>
</evidence>
<evidence type="ECO:0000256" key="1">
    <source>
        <dbReference type="SAM" id="MobiDB-lite"/>
    </source>
</evidence>
<name>A0A0C3SAE5_PHLG1</name>
<dbReference type="Proteomes" id="UP000053257">
    <property type="component" value="Unassembled WGS sequence"/>
</dbReference>
<keyword evidence="4" id="KW-1185">Reference proteome</keyword>
<gene>
    <name evidence="3" type="ORF">PHLGIDRAFT_18740</name>
</gene>
<dbReference type="STRING" id="745531.A0A0C3SAE5"/>
<feature type="region of interest" description="Disordered" evidence="1">
    <location>
        <begin position="221"/>
        <end position="242"/>
    </location>
</feature>
<feature type="domain" description="RWD" evidence="2">
    <location>
        <begin position="8"/>
        <end position="112"/>
    </location>
</feature>
<dbReference type="HOGENOM" id="CLU_084528_1_0_1"/>
<dbReference type="PANTHER" id="PTHR12292">
    <property type="entry name" value="RWD DOMAIN-CONTAINING PROTEIN"/>
    <property type="match status" value="1"/>
</dbReference>
<dbReference type="EMBL" id="KN840470">
    <property type="protein sequence ID" value="KIP09137.1"/>
    <property type="molecule type" value="Genomic_DNA"/>
</dbReference>
<dbReference type="Gene3D" id="3.10.110.10">
    <property type="entry name" value="Ubiquitin Conjugating Enzyme"/>
    <property type="match status" value="1"/>
</dbReference>
<dbReference type="InterPro" id="IPR040213">
    <property type="entry name" value="GIR2-like"/>
</dbReference>
<dbReference type="CDD" id="cd23823">
    <property type="entry name" value="RWD_GCN2"/>
    <property type="match status" value="1"/>
</dbReference>
<dbReference type="InterPro" id="IPR006575">
    <property type="entry name" value="RWD_dom"/>
</dbReference>
<reference evidence="3 4" key="1">
    <citation type="journal article" date="2014" name="PLoS Genet.">
        <title>Analysis of the Phlebiopsis gigantea genome, transcriptome and secretome provides insight into its pioneer colonization strategies of wood.</title>
        <authorList>
            <person name="Hori C."/>
            <person name="Ishida T."/>
            <person name="Igarashi K."/>
            <person name="Samejima M."/>
            <person name="Suzuki H."/>
            <person name="Master E."/>
            <person name="Ferreira P."/>
            <person name="Ruiz-Duenas F.J."/>
            <person name="Held B."/>
            <person name="Canessa P."/>
            <person name="Larrondo L.F."/>
            <person name="Schmoll M."/>
            <person name="Druzhinina I.S."/>
            <person name="Kubicek C.P."/>
            <person name="Gaskell J.A."/>
            <person name="Kersten P."/>
            <person name="St John F."/>
            <person name="Glasner J."/>
            <person name="Sabat G."/>
            <person name="Splinter BonDurant S."/>
            <person name="Syed K."/>
            <person name="Yadav J."/>
            <person name="Mgbeahuruike A.C."/>
            <person name="Kovalchuk A."/>
            <person name="Asiegbu F.O."/>
            <person name="Lackner G."/>
            <person name="Hoffmeister D."/>
            <person name="Rencoret J."/>
            <person name="Gutierrez A."/>
            <person name="Sun H."/>
            <person name="Lindquist E."/>
            <person name="Barry K."/>
            <person name="Riley R."/>
            <person name="Grigoriev I.V."/>
            <person name="Henrissat B."/>
            <person name="Kues U."/>
            <person name="Berka R.M."/>
            <person name="Martinez A.T."/>
            <person name="Covert S.F."/>
            <person name="Blanchette R.A."/>
            <person name="Cullen D."/>
        </authorList>
    </citation>
    <scope>NUCLEOTIDE SEQUENCE [LARGE SCALE GENOMIC DNA]</scope>
    <source>
        <strain evidence="3 4">11061_1 CR5-6</strain>
    </source>
</reference>
<evidence type="ECO:0000313" key="4">
    <source>
        <dbReference type="Proteomes" id="UP000053257"/>
    </source>
</evidence>
<dbReference type="Pfam" id="PF05773">
    <property type="entry name" value="RWD"/>
    <property type="match status" value="1"/>
</dbReference>
<dbReference type="SUPFAM" id="SSF54495">
    <property type="entry name" value="UBC-like"/>
    <property type="match status" value="1"/>
</dbReference>
<dbReference type="InterPro" id="IPR016135">
    <property type="entry name" value="UBQ-conjugating_enzyme/RWD"/>
</dbReference>
<proteinExistence type="predicted"/>
<protein>
    <recommendedName>
        <fullName evidence="2">RWD domain-containing protein</fullName>
    </recommendedName>
</protein>
<dbReference type="AlphaFoldDB" id="A0A0C3SAE5"/>
<organism evidence="3 4">
    <name type="scientific">Phlebiopsis gigantea (strain 11061_1 CR5-6)</name>
    <name type="common">White-rot fungus</name>
    <name type="synonym">Peniophora gigantea</name>
    <dbReference type="NCBI Taxonomy" id="745531"/>
    <lineage>
        <taxon>Eukaryota</taxon>
        <taxon>Fungi</taxon>
        <taxon>Dikarya</taxon>
        <taxon>Basidiomycota</taxon>
        <taxon>Agaricomycotina</taxon>
        <taxon>Agaricomycetes</taxon>
        <taxon>Polyporales</taxon>
        <taxon>Phanerochaetaceae</taxon>
        <taxon>Phlebiopsis</taxon>
    </lineage>
</organism>
<accession>A0A0C3SAE5</accession>
<dbReference type="SMART" id="SM00591">
    <property type="entry name" value="RWD"/>
    <property type="match status" value="1"/>
</dbReference>
<dbReference type="PROSITE" id="PS50908">
    <property type="entry name" value="RWD"/>
    <property type="match status" value="1"/>
</dbReference>
<dbReference type="OrthoDB" id="277175at2759"/>
<evidence type="ECO:0000313" key="3">
    <source>
        <dbReference type="EMBL" id="KIP09137.1"/>
    </source>
</evidence>